<organism evidence="3 5">
    <name type="scientific">Pyrodictium delaneyi</name>
    <dbReference type="NCBI Taxonomy" id="1273541"/>
    <lineage>
        <taxon>Archaea</taxon>
        <taxon>Thermoproteota</taxon>
        <taxon>Thermoprotei</taxon>
        <taxon>Desulfurococcales</taxon>
        <taxon>Pyrodictiaceae</taxon>
        <taxon>Pyrodictium</taxon>
    </lineage>
</organism>
<dbReference type="SUPFAM" id="SSF46785">
    <property type="entry name" value="Winged helix' DNA-binding domain"/>
    <property type="match status" value="1"/>
</dbReference>
<dbReference type="EMBL" id="CP013011">
    <property type="protein sequence ID" value="ALL01251.1"/>
    <property type="molecule type" value="Genomic_DNA"/>
</dbReference>
<keyword evidence="2" id="KW-0812">Transmembrane</keyword>
<evidence type="ECO:0000313" key="4">
    <source>
        <dbReference type="EMBL" id="OWJ55675.1"/>
    </source>
</evidence>
<keyword evidence="2" id="KW-0472">Membrane</keyword>
<dbReference type="Proteomes" id="UP000058613">
    <property type="component" value="Chromosome"/>
</dbReference>
<feature type="region of interest" description="Disordered" evidence="1">
    <location>
        <begin position="61"/>
        <end position="80"/>
    </location>
</feature>
<keyword evidence="2" id="KW-1133">Transmembrane helix</keyword>
<evidence type="ECO:0000256" key="1">
    <source>
        <dbReference type="SAM" id="MobiDB-lite"/>
    </source>
</evidence>
<dbReference type="KEGG" id="pdl:Pyrde_1203"/>
<gene>
    <name evidence="4" type="ORF">Pdsh_02525</name>
    <name evidence="3" type="ORF">Pyrde_1203</name>
</gene>
<proteinExistence type="predicted"/>
<dbReference type="InterPro" id="IPR036390">
    <property type="entry name" value="WH_DNA-bd_sf"/>
</dbReference>
<dbReference type="Proteomes" id="UP000196694">
    <property type="component" value="Unassembled WGS sequence"/>
</dbReference>
<protein>
    <submittedName>
        <fullName evidence="3">Uncharacterized protein</fullName>
    </submittedName>
</protein>
<dbReference type="EMBL" id="NCQP01000001">
    <property type="protein sequence ID" value="OWJ55675.1"/>
    <property type="molecule type" value="Genomic_DNA"/>
</dbReference>
<dbReference type="GeneID" id="26099542"/>
<reference evidence="3 5" key="1">
    <citation type="submission" date="2015-10" db="EMBL/GenBank/DDBJ databases">
        <title>Complete genome sequence of hyperthermophilic archaeon Pyrodictium delaneyi Su06.</title>
        <authorList>
            <person name="Jung J.-H."/>
            <person name="Lin J."/>
            <person name="Holden J.F."/>
            <person name="Park C.-S."/>
        </authorList>
    </citation>
    <scope>NUCLEOTIDE SEQUENCE [LARGE SCALE GENOMIC DNA]</scope>
    <source>
        <strain evidence="3 5">Su06</strain>
    </source>
</reference>
<evidence type="ECO:0000313" key="5">
    <source>
        <dbReference type="Proteomes" id="UP000058613"/>
    </source>
</evidence>
<reference evidence="4 6" key="2">
    <citation type="submission" date="2017-05" db="EMBL/GenBank/DDBJ databases">
        <title>The draft genome of the hyperthermophilic archaeon 'Pyrodictium delaneyi strain Hulk', an iron and nitrate reducer, reveals the capacity for sulfate reduction.</title>
        <authorList>
            <person name="Demey L.M."/>
            <person name="Miller C."/>
            <person name="Manzella M."/>
            <person name="Reguera G."/>
            <person name="Kashefi K."/>
        </authorList>
    </citation>
    <scope>NUCLEOTIDE SEQUENCE [LARGE SCALE GENOMIC DNA]</scope>
    <source>
        <strain evidence="4 6">Hulk</strain>
    </source>
</reference>
<feature type="compositionally biased region" description="Low complexity" evidence="1">
    <location>
        <begin position="61"/>
        <end position="74"/>
    </location>
</feature>
<name>A0A0P0N3T1_9CREN</name>
<feature type="transmembrane region" description="Helical" evidence="2">
    <location>
        <begin position="6"/>
        <end position="26"/>
    </location>
</feature>
<evidence type="ECO:0000313" key="3">
    <source>
        <dbReference type="EMBL" id="ALL01251.1"/>
    </source>
</evidence>
<accession>A0A0P0N3T1</accession>
<dbReference type="AlphaFoldDB" id="A0A0P0N3T1"/>
<dbReference type="RefSeq" id="WP_055409096.1">
    <property type="nucleotide sequence ID" value="NZ_CP013011.1"/>
</dbReference>
<evidence type="ECO:0000256" key="2">
    <source>
        <dbReference type="SAM" id="Phobius"/>
    </source>
</evidence>
<keyword evidence="6" id="KW-1185">Reference proteome</keyword>
<dbReference type="STRING" id="1273541.Pyrde_1203"/>
<sequence length="160" mass="17905">MEILLTIFVLAILLLFVLVVAIIISVNRSRRSRKNESGHRAYSGEEGAPSFGFGGAVATAGETGGWTSESSTSETGREASETVTSRLLLVLDKYRAMPIEELELRVGASREEIVKALHELERKGFVRVEGGMLIFSERGEKLITKLREKYFDKRRWLESI</sequence>
<evidence type="ECO:0000313" key="6">
    <source>
        <dbReference type="Proteomes" id="UP000196694"/>
    </source>
</evidence>